<dbReference type="GO" id="GO:0016787">
    <property type="term" value="F:hydrolase activity"/>
    <property type="evidence" value="ECO:0007669"/>
    <property type="project" value="UniProtKB-KW"/>
</dbReference>
<gene>
    <name evidence="1" type="ORF">R6G80_07950</name>
</gene>
<comment type="caution">
    <text evidence="1">The sequence shown here is derived from an EMBL/GenBank/DDBJ whole genome shotgun (WGS) entry which is preliminary data.</text>
</comment>
<evidence type="ECO:0000313" key="2">
    <source>
        <dbReference type="Proteomes" id="UP001281731"/>
    </source>
</evidence>
<dbReference type="AlphaFoldDB" id="A0AAW9HNZ8"/>
<evidence type="ECO:0000313" key="1">
    <source>
        <dbReference type="EMBL" id="MDY5155645.1"/>
    </source>
</evidence>
<proteinExistence type="predicted"/>
<sequence>MHGEEDPVIPAATGQELYRFIQHSQLHLVPGMGHQQPAEADDLFVQATLEAAGFPAASS</sequence>
<dbReference type="EMBL" id="JAWNGC010000017">
    <property type="protein sequence ID" value="MDY5155645.1"/>
    <property type="molecule type" value="Genomic_DNA"/>
</dbReference>
<accession>A0AAW9HNZ8</accession>
<keyword evidence="1" id="KW-0378">Hydrolase</keyword>
<organism evidence="1 2">
    <name type="scientific">Actinotignum urinale</name>
    <dbReference type="NCBI Taxonomy" id="190146"/>
    <lineage>
        <taxon>Bacteria</taxon>
        <taxon>Bacillati</taxon>
        <taxon>Actinomycetota</taxon>
        <taxon>Actinomycetes</taxon>
        <taxon>Actinomycetales</taxon>
        <taxon>Actinomycetaceae</taxon>
        <taxon>Actinotignum</taxon>
    </lineage>
</organism>
<reference evidence="1" key="1">
    <citation type="submission" date="2023-10" db="EMBL/GenBank/DDBJ databases">
        <title>Whole Genome based description of the genera Actinobaculum and Actinotignum reveals a complex phylogenetic relationship within the species included in the genus Actinotignum.</title>
        <authorList>
            <person name="Jensen C.S."/>
            <person name="Dargis R."/>
            <person name="Kemp M."/>
            <person name="Christensen J.J."/>
        </authorList>
    </citation>
    <scope>NUCLEOTIDE SEQUENCE</scope>
    <source>
        <strain evidence="1">SLA_B511</strain>
    </source>
</reference>
<dbReference type="Gene3D" id="3.40.50.1820">
    <property type="entry name" value="alpha/beta hydrolase"/>
    <property type="match status" value="1"/>
</dbReference>
<protein>
    <submittedName>
        <fullName evidence="1">Alpha/beta hydrolase</fullName>
    </submittedName>
</protein>
<dbReference type="SUPFAM" id="SSF53474">
    <property type="entry name" value="alpha/beta-Hydrolases"/>
    <property type="match status" value="1"/>
</dbReference>
<dbReference type="Proteomes" id="UP001281731">
    <property type="component" value="Unassembled WGS sequence"/>
</dbReference>
<dbReference type="RefSeq" id="WP_320756754.1">
    <property type="nucleotide sequence ID" value="NZ_JAWNGC010000017.1"/>
</dbReference>
<name>A0AAW9HNZ8_9ACTO</name>
<dbReference type="InterPro" id="IPR029058">
    <property type="entry name" value="AB_hydrolase_fold"/>
</dbReference>